<comment type="similarity">
    <text evidence="1">Belongs to the cytochrome P450 family.</text>
</comment>
<accession>A0A132PNS1</accession>
<gene>
    <name evidence="7" type="ORF">AFM11_11460</name>
</gene>
<evidence type="ECO:0000313" key="8">
    <source>
        <dbReference type="Proteomes" id="UP000070612"/>
    </source>
</evidence>
<keyword evidence="8" id="KW-1185">Reference proteome</keyword>
<keyword evidence="4" id="KW-0560">Oxidoreductase</keyword>
<dbReference type="PANTHER" id="PTHR46696">
    <property type="entry name" value="P450, PUTATIVE (EUROFUNG)-RELATED"/>
    <property type="match status" value="1"/>
</dbReference>
<sequence>MTALKNDSATTTEVATDAPVTGDYLPWKDPQLRINPYPFYARALAEAPVSRDWDGTYVLTKYEDIMHYGRLPSVLIAPEWEKAGAWSVLKDMALGCDEPDHTRLKRITGKWLTPKQIKVWLGYTVEIVDEILDRVGDDGLVDGSALAVEALHRTICRVLQVPADEIEELRLQMRDAMFILSAMPDPQDFDLCVKGHEYMRRRTAELIDYKRANPGDGLLDELLRLQDLGEMTADEVFATTMFFWQVPHMDASYLASSGLHLFVRRPELFETFRAHPELHEAFVTELVRYDAPEPVITRATSEDLVIRGVHVPAGSSLRLVLGAANVDPDVFDNPLEFDYTRPPEQSRSLTFSFGSHSCQGKLMAQSQIRIIWERIAARYSRVELASEPVIKNTDASRHYYTLPLRLIP</sequence>
<organism evidence="7 8">
    <name type="scientific">Mycolicibacterium wolinskyi</name>
    <dbReference type="NCBI Taxonomy" id="59750"/>
    <lineage>
        <taxon>Bacteria</taxon>
        <taxon>Bacillati</taxon>
        <taxon>Actinomycetota</taxon>
        <taxon>Actinomycetes</taxon>
        <taxon>Mycobacteriales</taxon>
        <taxon>Mycobacteriaceae</taxon>
        <taxon>Mycolicibacterium</taxon>
    </lineage>
</organism>
<evidence type="ECO:0000256" key="3">
    <source>
        <dbReference type="ARBA" id="ARBA00022723"/>
    </source>
</evidence>
<dbReference type="PATRIC" id="fig|59750.3.peg.6368"/>
<dbReference type="EMBL" id="LGTW01000006">
    <property type="protein sequence ID" value="KWX23980.1"/>
    <property type="molecule type" value="Genomic_DNA"/>
</dbReference>
<protein>
    <submittedName>
        <fullName evidence="7">Cytochrome P450 family protein</fullName>
    </submittedName>
</protein>
<comment type="caution">
    <text evidence="7">The sequence shown here is derived from an EMBL/GenBank/DDBJ whole genome shotgun (WGS) entry which is preliminary data.</text>
</comment>
<keyword evidence="2" id="KW-0349">Heme</keyword>
<dbReference type="AlphaFoldDB" id="A0A132PNS1"/>
<dbReference type="GO" id="GO:0020037">
    <property type="term" value="F:heme binding"/>
    <property type="evidence" value="ECO:0007669"/>
    <property type="project" value="InterPro"/>
</dbReference>
<reference evidence="7 8" key="1">
    <citation type="submission" date="2015-07" db="EMBL/GenBank/DDBJ databases">
        <title>A draft genome sequence of Mycobacterium wolinskyi.</title>
        <authorList>
            <person name="de Man T.J."/>
            <person name="Perry K.A."/>
            <person name="Coulliette A.D."/>
            <person name="Jensen B."/>
            <person name="Toney N.C."/>
            <person name="Limbago B.M."/>
            <person name="Noble-Wang J."/>
        </authorList>
    </citation>
    <scope>NUCLEOTIDE SEQUENCE [LARGE SCALE GENOMIC DNA]</scope>
    <source>
        <strain evidence="7 8">CDC_01</strain>
    </source>
</reference>
<proteinExistence type="inferred from homology"/>
<dbReference type="Proteomes" id="UP000070612">
    <property type="component" value="Unassembled WGS sequence"/>
</dbReference>
<evidence type="ECO:0000313" key="7">
    <source>
        <dbReference type="EMBL" id="KWX23980.1"/>
    </source>
</evidence>
<dbReference type="InterPro" id="IPR001128">
    <property type="entry name" value="Cyt_P450"/>
</dbReference>
<evidence type="ECO:0000256" key="4">
    <source>
        <dbReference type="ARBA" id="ARBA00023002"/>
    </source>
</evidence>
<dbReference type="Pfam" id="PF00067">
    <property type="entry name" value="p450"/>
    <property type="match status" value="1"/>
</dbReference>
<keyword evidence="6" id="KW-0503">Monooxygenase</keyword>
<dbReference type="GO" id="GO:0005506">
    <property type="term" value="F:iron ion binding"/>
    <property type="evidence" value="ECO:0007669"/>
    <property type="project" value="InterPro"/>
</dbReference>
<keyword evidence="3" id="KW-0479">Metal-binding</keyword>
<dbReference type="GO" id="GO:0016705">
    <property type="term" value="F:oxidoreductase activity, acting on paired donors, with incorporation or reduction of molecular oxygen"/>
    <property type="evidence" value="ECO:0007669"/>
    <property type="project" value="InterPro"/>
</dbReference>
<dbReference type="PRINTS" id="PR00359">
    <property type="entry name" value="BP450"/>
</dbReference>
<name>A0A132PNS1_9MYCO</name>
<dbReference type="InterPro" id="IPR002397">
    <property type="entry name" value="Cyt_P450_B"/>
</dbReference>
<dbReference type="InterPro" id="IPR036396">
    <property type="entry name" value="Cyt_P450_sf"/>
</dbReference>
<evidence type="ECO:0000256" key="5">
    <source>
        <dbReference type="ARBA" id="ARBA00023004"/>
    </source>
</evidence>
<dbReference type="SUPFAM" id="SSF48264">
    <property type="entry name" value="Cytochrome P450"/>
    <property type="match status" value="1"/>
</dbReference>
<dbReference type="Gene3D" id="1.10.630.10">
    <property type="entry name" value="Cytochrome P450"/>
    <property type="match status" value="1"/>
</dbReference>
<dbReference type="GO" id="GO:0004497">
    <property type="term" value="F:monooxygenase activity"/>
    <property type="evidence" value="ECO:0007669"/>
    <property type="project" value="UniProtKB-KW"/>
</dbReference>
<dbReference type="PANTHER" id="PTHR46696:SF1">
    <property type="entry name" value="CYTOCHROME P450 YJIB-RELATED"/>
    <property type="match status" value="1"/>
</dbReference>
<keyword evidence="5" id="KW-0408">Iron</keyword>
<evidence type="ECO:0000256" key="6">
    <source>
        <dbReference type="ARBA" id="ARBA00023033"/>
    </source>
</evidence>
<dbReference type="RefSeq" id="WP_067848250.1">
    <property type="nucleotide sequence ID" value="NZ_LGTW01000006.1"/>
</dbReference>
<evidence type="ECO:0000256" key="1">
    <source>
        <dbReference type="ARBA" id="ARBA00010617"/>
    </source>
</evidence>
<evidence type="ECO:0000256" key="2">
    <source>
        <dbReference type="ARBA" id="ARBA00022617"/>
    </source>
</evidence>